<dbReference type="OrthoDB" id="1224824at2759"/>
<dbReference type="Gene3D" id="3.30.420.10">
    <property type="entry name" value="Ribonuclease H-like superfamily/Ribonuclease H"/>
    <property type="match status" value="1"/>
</dbReference>
<dbReference type="Pfam" id="PF24626">
    <property type="entry name" value="SH3_Tf2-1"/>
    <property type="match status" value="1"/>
</dbReference>
<reference evidence="2" key="1">
    <citation type="submission" date="2025-08" db="UniProtKB">
        <authorList>
            <consortium name="RefSeq"/>
        </authorList>
    </citation>
    <scope>IDENTIFICATION</scope>
</reference>
<dbReference type="InterPro" id="IPR056924">
    <property type="entry name" value="SH3_Tf2-1"/>
</dbReference>
<name>A0A1S4D2W3_TOBAC</name>
<dbReference type="PANTHER" id="PTHR45835">
    <property type="entry name" value="YALI0A06105P"/>
    <property type="match status" value="1"/>
</dbReference>
<feature type="non-terminal residue" evidence="2">
    <location>
        <position position="251"/>
    </location>
</feature>
<proteinExistence type="predicted"/>
<dbReference type="KEGG" id="nta:107825335"/>
<dbReference type="SUPFAM" id="SSF53098">
    <property type="entry name" value="Ribonuclease H-like"/>
    <property type="match status" value="1"/>
</dbReference>
<dbReference type="GO" id="GO:0003676">
    <property type="term" value="F:nucleic acid binding"/>
    <property type="evidence" value="ECO:0007669"/>
    <property type="project" value="InterPro"/>
</dbReference>
<dbReference type="InterPro" id="IPR036397">
    <property type="entry name" value="RNaseH_sf"/>
</dbReference>
<dbReference type="STRING" id="4097.A0A1S4D2W3"/>
<dbReference type="AlphaFoldDB" id="A0A1S4D2W3"/>
<dbReference type="PANTHER" id="PTHR45835:SF91">
    <property type="entry name" value="RETROTRANSPOSON, TY3-GYPSY SUBCLASS-LIKE PROTEIN"/>
    <property type="match status" value="1"/>
</dbReference>
<dbReference type="PaxDb" id="4097-A0A1S4D2W3"/>
<evidence type="ECO:0000259" key="1">
    <source>
        <dbReference type="Pfam" id="PF24626"/>
    </source>
</evidence>
<organism evidence="2">
    <name type="scientific">Nicotiana tabacum</name>
    <name type="common">Common tobacco</name>
    <dbReference type="NCBI Taxonomy" id="4097"/>
    <lineage>
        <taxon>Eukaryota</taxon>
        <taxon>Viridiplantae</taxon>
        <taxon>Streptophyta</taxon>
        <taxon>Embryophyta</taxon>
        <taxon>Tracheophyta</taxon>
        <taxon>Spermatophyta</taxon>
        <taxon>Magnoliopsida</taxon>
        <taxon>eudicotyledons</taxon>
        <taxon>Gunneridae</taxon>
        <taxon>Pentapetalae</taxon>
        <taxon>asterids</taxon>
        <taxon>lamiids</taxon>
        <taxon>Solanales</taxon>
        <taxon>Solanaceae</taxon>
        <taxon>Nicotianoideae</taxon>
        <taxon>Nicotianeae</taxon>
        <taxon>Nicotiana</taxon>
    </lineage>
</organism>
<evidence type="ECO:0000313" key="2">
    <source>
        <dbReference type="RefSeq" id="XP_016507668.1"/>
    </source>
</evidence>
<protein>
    <recommendedName>
        <fullName evidence="1">Tf2-1-like SH3-like domain-containing protein</fullName>
    </recommendedName>
</protein>
<gene>
    <name evidence="2" type="primary">LOC107825335</name>
</gene>
<dbReference type="InterPro" id="IPR012337">
    <property type="entry name" value="RNaseH-like_sf"/>
</dbReference>
<sequence>MVAQCPNCQQVKAEHQRPGGLTQRIELPLWKWDMINMDFITGFPRTPRRYDSIWVIIDRLTKSAHFLPVRTTYSAEDYAKLYIREIMAPYEALYGRKCRLPIGWFEVGEVEFLGPNLVQQAMGKVKLIRDRLRTAQSQQKSYADVRRRDLEFDVEDWIFLKVSPMKGVMRFGKKGKLSPRYVGPYKIIRRIGRVAYELDLPLELEAVHHVFHVFMLRKCIGDPSRITSIEDIHIAEDLYYAEVPVVILDRQ</sequence>
<feature type="domain" description="Tf2-1-like SH3-like" evidence="1">
    <location>
        <begin position="156"/>
        <end position="219"/>
    </location>
</feature>
<accession>A0A1S4D2W3</accession>
<dbReference type="RefSeq" id="XP_016507668.1">
    <property type="nucleotide sequence ID" value="XM_016652182.1"/>
</dbReference>